<gene>
    <name evidence="2" type="ORF">Asi03nite_14010</name>
</gene>
<evidence type="ECO:0000313" key="3">
    <source>
        <dbReference type="Proteomes" id="UP000629619"/>
    </source>
</evidence>
<dbReference type="EMBL" id="BOMW01000014">
    <property type="protein sequence ID" value="GIF03863.1"/>
    <property type="molecule type" value="Genomic_DNA"/>
</dbReference>
<dbReference type="AlphaFoldDB" id="A0A919TIC9"/>
<keyword evidence="2" id="KW-0503">Monooxygenase</keyword>
<keyword evidence="2" id="KW-0560">Oxidoreductase</keyword>
<feature type="compositionally biased region" description="Polar residues" evidence="1">
    <location>
        <begin position="276"/>
        <end position="285"/>
    </location>
</feature>
<proteinExistence type="predicted"/>
<evidence type="ECO:0000256" key="1">
    <source>
        <dbReference type="SAM" id="MobiDB-lite"/>
    </source>
</evidence>
<organism evidence="2 3">
    <name type="scientific">Actinoplanes siamensis</name>
    <dbReference type="NCBI Taxonomy" id="1223317"/>
    <lineage>
        <taxon>Bacteria</taxon>
        <taxon>Bacillati</taxon>
        <taxon>Actinomycetota</taxon>
        <taxon>Actinomycetes</taxon>
        <taxon>Micromonosporales</taxon>
        <taxon>Micromonosporaceae</taxon>
        <taxon>Actinoplanes</taxon>
    </lineage>
</organism>
<dbReference type="GO" id="GO:0016705">
    <property type="term" value="F:oxidoreductase activity, acting on paired donors, with incorporation or reduction of molecular oxygen"/>
    <property type="evidence" value="ECO:0007669"/>
    <property type="project" value="InterPro"/>
</dbReference>
<keyword evidence="3" id="KW-1185">Reference proteome</keyword>
<accession>A0A919TIC9</accession>
<comment type="caution">
    <text evidence="2">The sequence shown here is derived from an EMBL/GenBank/DDBJ whole genome shotgun (WGS) entry which is preliminary data.</text>
</comment>
<dbReference type="SUPFAM" id="SSF51679">
    <property type="entry name" value="Bacterial luciferase-like"/>
    <property type="match status" value="1"/>
</dbReference>
<feature type="region of interest" description="Disordered" evidence="1">
    <location>
        <begin position="267"/>
        <end position="302"/>
    </location>
</feature>
<protein>
    <submittedName>
        <fullName evidence="2">Monooxygenase</fullName>
    </submittedName>
</protein>
<dbReference type="RefSeq" id="WP_203677565.1">
    <property type="nucleotide sequence ID" value="NZ_BOMW01000014.1"/>
</dbReference>
<dbReference type="Proteomes" id="UP000629619">
    <property type="component" value="Unassembled WGS sequence"/>
</dbReference>
<dbReference type="InterPro" id="IPR036661">
    <property type="entry name" value="Luciferase-like_sf"/>
</dbReference>
<sequence length="302" mass="30526">MRSVPVQLALAVGGPGLISLAEAGVVAEAAERAGVAAIRLADRSPHGTALDPAVVAAYLAGRTSGVGYLPVLPTRGNPPFTAARRLLSLDTATGGRSGAVLRPADQGGADPETRWIEYARVLSGLWAAFPGDGRPDGPVLVADLGPLGVSALAPVADVVVVDLTHAAGADAVLTQALRLAGRARGEVALLGRVRVARNGAGAGFAARLRAWVDEHLLDGVELAVDGGVDEILAALRALAARPVAPDLRAAFELRAAASPTPVPGVRGIGSGVRSGLTSRHANPSISGRLVDRPGHRSLGALR</sequence>
<reference evidence="2" key="1">
    <citation type="submission" date="2021-01" db="EMBL/GenBank/DDBJ databases">
        <title>Whole genome shotgun sequence of Actinoplanes siamensis NBRC 109076.</title>
        <authorList>
            <person name="Komaki H."/>
            <person name="Tamura T."/>
        </authorList>
    </citation>
    <scope>NUCLEOTIDE SEQUENCE</scope>
    <source>
        <strain evidence="2">NBRC 109076</strain>
    </source>
</reference>
<dbReference type="Gene3D" id="3.20.20.30">
    <property type="entry name" value="Luciferase-like domain"/>
    <property type="match status" value="1"/>
</dbReference>
<evidence type="ECO:0000313" key="2">
    <source>
        <dbReference type="EMBL" id="GIF03863.1"/>
    </source>
</evidence>
<dbReference type="GO" id="GO:0004497">
    <property type="term" value="F:monooxygenase activity"/>
    <property type="evidence" value="ECO:0007669"/>
    <property type="project" value="UniProtKB-KW"/>
</dbReference>
<name>A0A919TIC9_9ACTN</name>